<evidence type="ECO:0000313" key="2">
    <source>
        <dbReference type="EMBL" id="PPQ91193.1"/>
    </source>
</evidence>
<dbReference type="EMBL" id="NHYD01001423">
    <property type="protein sequence ID" value="PPQ91193.1"/>
    <property type="molecule type" value="Genomic_DNA"/>
</dbReference>
<dbReference type="SUPFAM" id="SSF52317">
    <property type="entry name" value="Class I glutamine amidotransferase-like"/>
    <property type="match status" value="1"/>
</dbReference>
<feature type="domain" description="DJ-1/PfpI" evidence="1">
    <location>
        <begin position="53"/>
        <end position="191"/>
    </location>
</feature>
<dbReference type="InterPro" id="IPR029062">
    <property type="entry name" value="Class_I_gatase-like"/>
</dbReference>
<proteinExistence type="predicted"/>
<comment type="caution">
    <text evidence="2">The sequence shown here is derived from an EMBL/GenBank/DDBJ whole genome shotgun (WGS) entry which is preliminary data.</text>
</comment>
<reference evidence="2 3" key="1">
    <citation type="journal article" date="2018" name="Evol. Lett.">
        <title>Horizontal gene cluster transfer increased hallucinogenic mushroom diversity.</title>
        <authorList>
            <person name="Reynolds H.T."/>
            <person name="Vijayakumar V."/>
            <person name="Gluck-Thaler E."/>
            <person name="Korotkin H.B."/>
            <person name="Matheny P.B."/>
            <person name="Slot J.C."/>
        </authorList>
    </citation>
    <scope>NUCLEOTIDE SEQUENCE [LARGE SCALE GENOMIC DNA]</scope>
    <source>
        <strain evidence="2 3">2631</strain>
    </source>
</reference>
<keyword evidence="3" id="KW-1185">Reference proteome</keyword>
<protein>
    <recommendedName>
        <fullName evidence="1">DJ-1/PfpI domain-containing protein</fullName>
    </recommendedName>
</protein>
<dbReference type="Pfam" id="PF01965">
    <property type="entry name" value="DJ-1_PfpI"/>
    <property type="match status" value="1"/>
</dbReference>
<evidence type="ECO:0000313" key="3">
    <source>
        <dbReference type="Proteomes" id="UP000283269"/>
    </source>
</evidence>
<dbReference type="AlphaFoldDB" id="A0A409XK94"/>
<dbReference type="PANTHER" id="PTHR43130">
    <property type="entry name" value="ARAC-FAMILY TRANSCRIPTIONAL REGULATOR"/>
    <property type="match status" value="1"/>
</dbReference>
<dbReference type="InterPro" id="IPR002818">
    <property type="entry name" value="DJ-1/PfpI"/>
</dbReference>
<dbReference type="InterPro" id="IPR052158">
    <property type="entry name" value="INH-QAR"/>
</dbReference>
<evidence type="ECO:0000259" key="1">
    <source>
        <dbReference type="Pfam" id="PF01965"/>
    </source>
</evidence>
<dbReference type="OrthoDB" id="543156at2759"/>
<organism evidence="2 3">
    <name type="scientific">Psilocybe cyanescens</name>
    <dbReference type="NCBI Taxonomy" id="93625"/>
    <lineage>
        <taxon>Eukaryota</taxon>
        <taxon>Fungi</taxon>
        <taxon>Dikarya</taxon>
        <taxon>Basidiomycota</taxon>
        <taxon>Agaricomycotina</taxon>
        <taxon>Agaricomycetes</taxon>
        <taxon>Agaricomycetidae</taxon>
        <taxon>Agaricales</taxon>
        <taxon>Agaricineae</taxon>
        <taxon>Strophariaceae</taxon>
        <taxon>Psilocybe</taxon>
    </lineage>
</organism>
<dbReference type="STRING" id="93625.A0A409XK94"/>
<accession>A0A409XK94</accession>
<sequence length="228" mass="24862">MAPQVFNMGLILIQPAFQWLDAAGPVDHINNHSQEMVKYLNLPKSITDKAPIINWHYISSDLTPVQPTSGPLQIPTCTFDNCPPLDFIIIPGPEPTAPAPKGFISFIQKRVADPNLKGLLMVCTAALMVAQSGILDGRQVCSAKVALKSLSEAGLLDKKVKWVGDRRWVVDGKLWSAAGITSGIDLAAEFARVYFDPTIVQRANDAAEFEPKPAYPDPFARLLEGVEL</sequence>
<dbReference type="Gene3D" id="3.40.50.880">
    <property type="match status" value="1"/>
</dbReference>
<dbReference type="PANTHER" id="PTHR43130:SF7">
    <property type="entry name" value="DJ-1_PFPI DOMAIN-CONTAINING PROTEIN"/>
    <property type="match status" value="1"/>
</dbReference>
<gene>
    <name evidence="2" type="ORF">CVT25_001208</name>
</gene>
<dbReference type="InParanoid" id="A0A409XK94"/>
<dbReference type="Proteomes" id="UP000283269">
    <property type="component" value="Unassembled WGS sequence"/>
</dbReference>
<name>A0A409XK94_PSICY</name>